<feature type="coiled-coil region" evidence="1">
    <location>
        <begin position="23"/>
        <end position="57"/>
    </location>
</feature>
<proteinExistence type="predicted"/>
<feature type="region of interest" description="Disordered" evidence="2">
    <location>
        <begin position="1098"/>
        <end position="1117"/>
    </location>
</feature>
<feature type="region of interest" description="Disordered" evidence="2">
    <location>
        <begin position="1005"/>
        <end position="1032"/>
    </location>
</feature>
<gene>
    <name evidence="3" type="ORF">LdCL_340019300</name>
</gene>
<feature type="compositionally biased region" description="Basic and acidic residues" evidence="2">
    <location>
        <begin position="1014"/>
        <end position="1023"/>
    </location>
</feature>
<dbReference type="EMBL" id="CP029533">
    <property type="protein sequence ID" value="AYU82471.1"/>
    <property type="molecule type" value="Genomic_DNA"/>
</dbReference>
<dbReference type="VEuPathDB" id="TriTrypDB:LDHU3_34.2080"/>
<keyword evidence="4" id="KW-1185">Reference proteome</keyword>
<keyword evidence="1" id="KW-0175">Coiled coil</keyword>
<dbReference type="VEuPathDB" id="TriTrypDB:LdBPK_341330.1"/>
<feature type="coiled-coil region" evidence="1">
    <location>
        <begin position="89"/>
        <end position="141"/>
    </location>
</feature>
<dbReference type="Proteomes" id="UP000274082">
    <property type="component" value="Chromosome 34"/>
</dbReference>
<protein>
    <recommendedName>
        <fullName evidence="5">Adenylyl cyclase</fullName>
    </recommendedName>
</protein>
<evidence type="ECO:0008006" key="5">
    <source>
        <dbReference type="Google" id="ProtNLM"/>
    </source>
</evidence>
<name>A0A3S5H7W4_LEIDO</name>
<evidence type="ECO:0000256" key="1">
    <source>
        <dbReference type="SAM" id="Coils"/>
    </source>
</evidence>
<feature type="region of interest" description="Disordered" evidence="2">
    <location>
        <begin position="1409"/>
        <end position="1461"/>
    </location>
</feature>
<feature type="region of interest" description="Disordered" evidence="2">
    <location>
        <begin position="1295"/>
        <end position="1357"/>
    </location>
</feature>
<dbReference type="InterPro" id="IPR029787">
    <property type="entry name" value="Nucleotide_cyclase"/>
</dbReference>
<evidence type="ECO:0000313" key="4">
    <source>
        <dbReference type="Proteomes" id="UP000274082"/>
    </source>
</evidence>
<feature type="region of interest" description="Disordered" evidence="2">
    <location>
        <begin position="1172"/>
        <end position="1205"/>
    </location>
</feature>
<reference evidence="3 4" key="1">
    <citation type="journal article" date="2018" name="Sci. Rep.">
        <title>A complete Leishmania donovani reference genome identifies novel genetic variations associated with virulence.</title>
        <authorList>
            <person name="Lypaczewski P."/>
            <person name="Hoshizaki J."/>
            <person name="Zhang W.-W."/>
            <person name="McCall L.-I."/>
            <person name="Torcivia-Rodriguez J."/>
            <person name="Simonyan V."/>
            <person name="Kaur A."/>
            <person name="Dewar K."/>
            <person name="Matlashewski G."/>
        </authorList>
    </citation>
    <scope>NUCLEOTIDE SEQUENCE [LARGE SCALE GENOMIC DNA]</scope>
    <source>
        <strain evidence="3 4">LdCL</strain>
    </source>
</reference>
<accession>A0A3S5H7W4</accession>
<organism evidence="3 4">
    <name type="scientific">Leishmania donovani</name>
    <dbReference type="NCBI Taxonomy" id="5661"/>
    <lineage>
        <taxon>Eukaryota</taxon>
        <taxon>Discoba</taxon>
        <taxon>Euglenozoa</taxon>
        <taxon>Kinetoplastea</taxon>
        <taxon>Metakinetoplastina</taxon>
        <taxon>Trypanosomatida</taxon>
        <taxon>Trypanosomatidae</taxon>
        <taxon>Leishmaniinae</taxon>
        <taxon>Leishmania</taxon>
    </lineage>
</organism>
<evidence type="ECO:0000256" key="2">
    <source>
        <dbReference type="SAM" id="MobiDB-lite"/>
    </source>
</evidence>
<dbReference type="VEuPathDB" id="TriTrypDB:LdCL_340019300"/>
<dbReference type="SUPFAM" id="SSF55073">
    <property type="entry name" value="Nucleotide cyclase"/>
    <property type="match status" value="2"/>
</dbReference>
<sequence length="1590" mass="174007">MEGFAVMSDAAADAPMKEKDAHLTNLIIEKRAAARQIEGLKAEIADLRAQLQRATSRGVLPYDEGLSPTPAKEKAALKNTPTEEISIWNAELIHTVEQLQRSLIQLEADSEAQLITLTDRLNQMRKENERLLHENDSLKARIGDDVLRQRQTNRIEVAFERCRIAARVRAAGLQRLEAAEANLMEAHDDVYHVQRWDAMLLPQRDVSFVFHFVSNVTYPLGDIEELIMRVYQQFLFHSSSCCRGYRVGFYKSMEVFAFQAPSDALLFAKECHEQLVRLSWFSCIENMPSFSTIAENNKVLYKGPRIHTCIFTCSPESYVDPVSGKYAFFGPEVVEAVQAAIEQCPIGEIVVNEKWSQLMCMQSRMREDRSAPTESNVAELRECLGPMWNVVGLPGAHHIIASILPSGLRSRRGVEASVLYPSRKYPCLEMKDSASVVRMVVKRMKGMLPDTFEGPEEGRQKSNGGGDVILQQMRRRANFWHDAVAKAPLHTSTQQPNTEFSDSAAKLLELFVVQKENSNLVALYRKTEAASAALERNMMESEDRFEIRKHKTLHPSETAYICTIDTGDESIWKRLLLKSISDEQFESIQNTIRGDVHNAAKVHFGFLMSGNYSDVFTYVFREVEQALAFVSEMYIKVNRTGTKYAHTSLGKGRDIFLFRAGVASGPMTSIYRNLENGVLKCTGPAIRLSGTLCDLAKSGEILAMEDVIRSFYSKKENLLDTQYIVNQRPQFIGSHDAPAVVHSVLPKPFAYRHKQLRSFGKAAMQNKNLYLPYRSVLAALTLRRDELPRQGVLDMMEQQQRRLELGEMARMCAEDNYERGWQVSTATISPLRSPWLLLCQPQAEEQSENVPARRRSVRFRTMEEVEADLMYVRRSTKPLAFLYCDVAGAGAIARSVAPPLLRLVWAHYNYIVQSAVRNFSGYVAKTNSTTSYLVVFEEPTMALEAARQIQLEMVGSMWPEELRVLESTLHVKDIKSRTVLFNGPRPQIAVHVSDQYTWCFISPSSSPAALTRDASSKATREDGTDGGSPTAETLSVVHIRGVGVVETFVLGLHAHGGEIRLSRSLLNAVGAHPSGKLLLAQLKMELVVTPGVIHSVEGAKGKSSTTTEETEKIQGNSEPKAVKANVFAEECVASVPRRLEGRLALILPSTSTAFGVAKRTEAALAMATASAAEGNAESTSGEDDGAVPADDTGKLESATPAAVTTETTGLASATLPRAIVLPAAMMAQHAWLVEPEESFNPLPAASHSDWSTVTPQPANSLNDLGFLEETSRIRAALQELLKMFPSAQLLAQAVEGAPDESASELPAEHQADSSTNAVAGGAPGKKTSTENRSSTKIPAPPTSLSAARGSVNLTRRSKEAALSKASATSSAARVATRAAAVGQYALFMDFSKYLITVLLNALEIGADQRSPPALPLPRCGQSSKITAVGPPPISSDSDLSGPPGGSAGSTSQKNSRSAVSGRIHGTSFRAIECSSSGSARESCFSSLPGISPPNWRLLNKSPAGARASLTSSSLSRESEPQEMGASDSLCEGFKVSPERPFLSALDYLDGACRTLAQLSGIELGKLAKIPAAPLSKSKTFPFRSSSARRH</sequence>
<evidence type="ECO:0000313" key="3">
    <source>
        <dbReference type="EMBL" id="AYU82471.1"/>
    </source>
</evidence>
<dbReference type="OrthoDB" id="2021138at2759"/>
<dbReference type="Gene3D" id="3.30.70.1230">
    <property type="entry name" value="Nucleotide cyclase"/>
    <property type="match status" value="2"/>
</dbReference>